<keyword evidence="3" id="KW-0234">DNA repair</keyword>
<name>A0A367YYG1_9ACTN</name>
<comment type="similarity">
    <text evidence="3">Belongs to the prokaryotic Ku family.</text>
</comment>
<dbReference type="CDD" id="cd00789">
    <property type="entry name" value="KU_like"/>
    <property type="match status" value="1"/>
</dbReference>
<evidence type="ECO:0000256" key="3">
    <source>
        <dbReference type="HAMAP-Rule" id="MF_01875"/>
    </source>
</evidence>
<evidence type="ECO:0000256" key="2">
    <source>
        <dbReference type="ARBA" id="ARBA00023172"/>
    </source>
</evidence>
<evidence type="ECO:0000313" key="7">
    <source>
        <dbReference type="Proteomes" id="UP000252770"/>
    </source>
</evidence>
<comment type="subunit">
    <text evidence="3">Homodimer. Interacts with LigD.</text>
</comment>
<organism evidence="6 7">
    <name type="scientific">Desertihabitans brevis</name>
    <dbReference type="NCBI Taxonomy" id="2268447"/>
    <lineage>
        <taxon>Bacteria</taxon>
        <taxon>Bacillati</taxon>
        <taxon>Actinomycetota</taxon>
        <taxon>Actinomycetes</taxon>
        <taxon>Propionibacteriales</taxon>
        <taxon>Propionibacteriaceae</taxon>
        <taxon>Desertihabitans</taxon>
    </lineage>
</organism>
<dbReference type="InterPro" id="IPR009187">
    <property type="entry name" value="Prok_Ku"/>
</dbReference>
<dbReference type="AlphaFoldDB" id="A0A367YYG1"/>
<keyword evidence="1 3" id="KW-0238">DNA-binding</keyword>
<feature type="compositionally biased region" description="Low complexity" evidence="4">
    <location>
        <begin position="287"/>
        <end position="297"/>
    </location>
</feature>
<dbReference type="GO" id="GO:0006310">
    <property type="term" value="P:DNA recombination"/>
    <property type="evidence" value="ECO:0007669"/>
    <property type="project" value="UniProtKB-KW"/>
</dbReference>
<dbReference type="PANTHER" id="PTHR41251">
    <property type="entry name" value="NON-HOMOLOGOUS END JOINING PROTEIN KU"/>
    <property type="match status" value="1"/>
</dbReference>
<evidence type="ECO:0000256" key="1">
    <source>
        <dbReference type="ARBA" id="ARBA00023125"/>
    </source>
</evidence>
<dbReference type="Pfam" id="PF02735">
    <property type="entry name" value="Ku"/>
    <property type="match status" value="1"/>
</dbReference>
<evidence type="ECO:0000313" key="6">
    <source>
        <dbReference type="EMBL" id="RCK70926.1"/>
    </source>
</evidence>
<keyword evidence="2 3" id="KW-0233">DNA recombination</keyword>
<feature type="compositionally biased region" description="Low complexity" evidence="4">
    <location>
        <begin position="304"/>
        <end position="338"/>
    </location>
</feature>
<dbReference type="Proteomes" id="UP000252770">
    <property type="component" value="Unassembled WGS sequence"/>
</dbReference>
<dbReference type="InterPro" id="IPR006164">
    <property type="entry name" value="DNA_bd_Ku70/Ku80"/>
</dbReference>
<dbReference type="GO" id="GO:0006303">
    <property type="term" value="P:double-strand break repair via nonhomologous end joining"/>
    <property type="evidence" value="ECO:0007669"/>
    <property type="project" value="UniProtKB-UniRule"/>
</dbReference>
<evidence type="ECO:0000259" key="5">
    <source>
        <dbReference type="SMART" id="SM00559"/>
    </source>
</evidence>
<dbReference type="FunFam" id="2.40.290.10:FF:000004">
    <property type="entry name" value="Non-homologous end joining protein Ku"/>
    <property type="match status" value="1"/>
</dbReference>
<feature type="region of interest" description="Disordered" evidence="4">
    <location>
        <begin position="257"/>
        <end position="352"/>
    </location>
</feature>
<dbReference type="RefSeq" id="WP_114124629.1">
    <property type="nucleotide sequence ID" value="NZ_QOUI01000001.1"/>
</dbReference>
<protein>
    <recommendedName>
        <fullName evidence="3">Non-homologous end joining protein Ku</fullName>
    </recommendedName>
</protein>
<evidence type="ECO:0000256" key="4">
    <source>
        <dbReference type="SAM" id="MobiDB-lite"/>
    </source>
</evidence>
<accession>A0A367YYG1</accession>
<gene>
    <name evidence="3" type="primary">ku</name>
    <name evidence="6" type="ORF">DT076_00065</name>
</gene>
<keyword evidence="3" id="KW-0227">DNA damage</keyword>
<reference evidence="6 7" key="1">
    <citation type="submission" date="2018-07" db="EMBL/GenBank/DDBJ databases">
        <title>Desertimonas flava gen. nov. sp. nov.</title>
        <authorList>
            <person name="Liu S."/>
        </authorList>
    </citation>
    <scope>NUCLEOTIDE SEQUENCE [LARGE SCALE GENOMIC DNA]</scope>
    <source>
        <strain evidence="6 7">16Sb5-5</strain>
    </source>
</reference>
<feature type="compositionally biased region" description="Low complexity" evidence="4">
    <location>
        <begin position="269"/>
        <end position="279"/>
    </location>
</feature>
<dbReference type="SMART" id="SM00559">
    <property type="entry name" value="Ku78"/>
    <property type="match status" value="1"/>
</dbReference>
<dbReference type="HAMAP" id="MF_01875">
    <property type="entry name" value="Prokaryotic_Ku"/>
    <property type="match status" value="1"/>
</dbReference>
<comment type="function">
    <text evidence="3">With LigD forms a non-homologous end joining (NHEJ) DNA repair enzyme, which repairs dsDNA breaks with reduced fidelity. Binds linear dsDNA with 5'- and 3'- overhangs but not closed circular dsDNA nor ssDNA. Recruits and stimulates the ligase activity of LigD.</text>
</comment>
<feature type="compositionally biased region" description="Polar residues" evidence="4">
    <location>
        <begin position="342"/>
        <end position="352"/>
    </location>
</feature>
<proteinExistence type="inferred from homology"/>
<sequence length="352" mass="37275">MPRSIWKGAISFGLISIPVKLYGATEQKDISFRQVHPEDGGRIRYKRVCDVCGKEIPYAEIAKGYETPDGRLAVLEKEDFDQLPLRTTKAVDVVQFVEAEEVDPTYIDRTYFLEADGPGAKPYVLLRDALVQSGRVAIVKVALRSRETLAMIRAKDDLLLMHTILWPDELRSGEFAAPSEEISVSDAEITMAGSFIDALSGPFEPEQYTDAYREALETLVESKLSGQAMPTEEADAGGEAEVVDLVAALRASVEAARKRREGGGGSAGDGAAAAEPETGASGGRGSGSRTSTRKSASSGGGTGKKTTPAKKTAAKTTAAKTTAKKTAAAKTAQPAAKKTGTRKSTTAAKKAS</sequence>
<keyword evidence="7" id="KW-1185">Reference proteome</keyword>
<dbReference type="SUPFAM" id="SSF100939">
    <property type="entry name" value="SPOC domain-like"/>
    <property type="match status" value="1"/>
</dbReference>
<dbReference type="Gene3D" id="2.40.290.10">
    <property type="match status" value="1"/>
</dbReference>
<dbReference type="PANTHER" id="PTHR41251:SF1">
    <property type="entry name" value="NON-HOMOLOGOUS END JOINING PROTEIN KU"/>
    <property type="match status" value="1"/>
</dbReference>
<dbReference type="GO" id="GO:0003690">
    <property type="term" value="F:double-stranded DNA binding"/>
    <property type="evidence" value="ECO:0007669"/>
    <property type="project" value="UniProtKB-UniRule"/>
</dbReference>
<dbReference type="NCBIfam" id="TIGR02772">
    <property type="entry name" value="Ku_bact"/>
    <property type="match status" value="1"/>
</dbReference>
<dbReference type="InterPro" id="IPR016194">
    <property type="entry name" value="SPOC-like_C_dom_sf"/>
</dbReference>
<comment type="caution">
    <text evidence="6">The sequence shown here is derived from an EMBL/GenBank/DDBJ whole genome shotgun (WGS) entry which is preliminary data.</text>
</comment>
<feature type="domain" description="Ku" evidence="5">
    <location>
        <begin position="53"/>
        <end position="181"/>
    </location>
</feature>
<dbReference type="EMBL" id="QOUI01000001">
    <property type="protein sequence ID" value="RCK70926.1"/>
    <property type="molecule type" value="Genomic_DNA"/>
</dbReference>